<keyword evidence="6" id="KW-0997">Cell inner membrane</keyword>
<feature type="transmembrane region" description="Helical" evidence="5">
    <location>
        <begin position="7"/>
        <end position="27"/>
    </location>
</feature>
<dbReference type="EMBL" id="BJYZ01000011">
    <property type="protein sequence ID" value="GEO38453.1"/>
    <property type="molecule type" value="Genomic_DNA"/>
</dbReference>
<feature type="transmembrane region" description="Helical" evidence="5">
    <location>
        <begin position="129"/>
        <end position="151"/>
    </location>
</feature>
<gene>
    <name evidence="8" type="ORF">SAE02_26010</name>
</gene>
<dbReference type="InterPro" id="IPR011864">
    <property type="entry name" value="Phosphate_PstC"/>
</dbReference>
<keyword evidence="6" id="KW-0592">Phosphate transport</keyword>
<proteinExistence type="inferred from homology"/>
<protein>
    <recommendedName>
        <fullName evidence="6">Phosphate transport system permease protein</fullName>
    </recommendedName>
</protein>
<dbReference type="PROSITE" id="PS50928">
    <property type="entry name" value="ABC_TM1"/>
    <property type="match status" value="1"/>
</dbReference>
<dbReference type="PANTHER" id="PTHR42727:SF1">
    <property type="entry name" value="PHOSPHATE TRANSPORT SYSTEM PERMEASE"/>
    <property type="match status" value="1"/>
</dbReference>
<reference evidence="8 9" key="1">
    <citation type="submission" date="2019-07" db="EMBL/GenBank/DDBJ databases">
        <title>Whole genome shotgun sequence of Skermanella aerolata NBRC 106429.</title>
        <authorList>
            <person name="Hosoyama A."/>
            <person name="Uohara A."/>
            <person name="Ohji S."/>
            <person name="Ichikawa N."/>
        </authorList>
    </citation>
    <scope>NUCLEOTIDE SEQUENCE [LARGE SCALE GENOMIC DNA]</scope>
    <source>
        <strain evidence="8 9">NBRC 106429</strain>
    </source>
</reference>
<dbReference type="InterPro" id="IPR022182">
    <property type="entry name" value="PstC_N"/>
</dbReference>
<dbReference type="GO" id="GO:0006817">
    <property type="term" value="P:phosphate ion transport"/>
    <property type="evidence" value="ECO:0007669"/>
    <property type="project" value="UniProtKB-KW"/>
</dbReference>
<dbReference type="InterPro" id="IPR035906">
    <property type="entry name" value="MetI-like_sf"/>
</dbReference>
<dbReference type="Proteomes" id="UP000321523">
    <property type="component" value="Unassembled WGS sequence"/>
</dbReference>
<dbReference type="NCBIfam" id="TIGR02138">
    <property type="entry name" value="phosphate_pstC"/>
    <property type="match status" value="1"/>
</dbReference>
<keyword evidence="2 5" id="KW-0812">Transmembrane</keyword>
<evidence type="ECO:0000259" key="7">
    <source>
        <dbReference type="PROSITE" id="PS50928"/>
    </source>
</evidence>
<evidence type="ECO:0000256" key="6">
    <source>
        <dbReference type="RuleBase" id="RU363054"/>
    </source>
</evidence>
<dbReference type="GO" id="GO:0005315">
    <property type="term" value="F:phosphate transmembrane transporter activity"/>
    <property type="evidence" value="ECO:0007669"/>
    <property type="project" value="InterPro"/>
</dbReference>
<dbReference type="Pfam" id="PF00528">
    <property type="entry name" value="BPD_transp_1"/>
    <property type="match status" value="1"/>
</dbReference>
<evidence type="ECO:0000256" key="1">
    <source>
        <dbReference type="ARBA" id="ARBA00004651"/>
    </source>
</evidence>
<dbReference type="Gene3D" id="1.10.3720.10">
    <property type="entry name" value="MetI-like"/>
    <property type="match status" value="1"/>
</dbReference>
<comment type="subcellular location">
    <subcellularLocation>
        <location evidence="6">Cell inner membrane</location>
        <topology evidence="6">Multi-pass membrane protein</topology>
    </subcellularLocation>
    <subcellularLocation>
        <location evidence="1 5">Cell membrane</location>
        <topology evidence="1 5">Multi-pass membrane protein</topology>
    </subcellularLocation>
</comment>
<keyword evidence="9" id="KW-1185">Reference proteome</keyword>
<dbReference type="GO" id="GO:0005886">
    <property type="term" value="C:plasma membrane"/>
    <property type="evidence" value="ECO:0007669"/>
    <property type="project" value="UniProtKB-SubCell"/>
</dbReference>
<keyword evidence="3 5" id="KW-1133">Transmembrane helix</keyword>
<keyword evidence="5" id="KW-0813">Transport</keyword>
<sequence length="422" mass="44387">MPSYYGLYVAMWVGLPALILFALWTGLEGIVVNNMVRASLPASITSLSAQEINLIMVDIHNLAYGNITSRVPEPALTAAADYYNHLRGIGNGALAVVMLALACAGLFFAKGRIHPKLRARNQVEQVVNVILILCSLVAILTTVGIVLSLLFEAIRFFTKVPPAEFLLGLHWSPQTAIRADQVASDGAFGAVPLFTGTLLIAAIAMAVAVPLGLMSAIYMSEYAPSKVRGTVKPILEILAGIPTVVYGFFAALTMAPFVRDVGQSLGFGVSSESALAAGVVMGIMIIPFVSSLSDDIINAVPQSLRDGSYGLGATKSETIRNVVLPAALPGIVGAVLLAVSRAIGETMIVVMAAGLAANLTGNPLDAVSTVTVQIATLLVGDQEFDSAKTLSAFGLGLVLFTVTLTLNIIALRVVRKYREKYD</sequence>
<dbReference type="CDD" id="cd06261">
    <property type="entry name" value="TM_PBP2"/>
    <property type="match status" value="1"/>
</dbReference>
<keyword evidence="6" id="KW-1003">Cell membrane</keyword>
<feature type="transmembrane region" description="Helical" evidence="5">
    <location>
        <begin position="274"/>
        <end position="292"/>
    </location>
</feature>
<feature type="transmembrane region" description="Helical" evidence="5">
    <location>
        <begin position="322"/>
        <end position="343"/>
    </location>
</feature>
<dbReference type="SUPFAM" id="SSF161098">
    <property type="entry name" value="MetI-like"/>
    <property type="match status" value="1"/>
</dbReference>
<evidence type="ECO:0000256" key="4">
    <source>
        <dbReference type="ARBA" id="ARBA00023136"/>
    </source>
</evidence>
<dbReference type="InterPro" id="IPR000515">
    <property type="entry name" value="MetI-like"/>
</dbReference>
<organism evidence="8 9">
    <name type="scientific">Skermanella aerolata</name>
    <dbReference type="NCBI Taxonomy" id="393310"/>
    <lineage>
        <taxon>Bacteria</taxon>
        <taxon>Pseudomonadati</taxon>
        <taxon>Pseudomonadota</taxon>
        <taxon>Alphaproteobacteria</taxon>
        <taxon>Rhodospirillales</taxon>
        <taxon>Azospirillaceae</taxon>
        <taxon>Skermanella</taxon>
    </lineage>
</organism>
<evidence type="ECO:0000256" key="5">
    <source>
        <dbReference type="RuleBase" id="RU363032"/>
    </source>
</evidence>
<evidence type="ECO:0000256" key="2">
    <source>
        <dbReference type="ARBA" id="ARBA00022692"/>
    </source>
</evidence>
<keyword evidence="4 5" id="KW-0472">Membrane</keyword>
<comment type="caution">
    <text evidence="8">The sequence shown here is derived from an EMBL/GenBank/DDBJ whole genome shotgun (WGS) entry which is preliminary data.</text>
</comment>
<feature type="transmembrane region" description="Helical" evidence="5">
    <location>
        <begin position="392"/>
        <end position="414"/>
    </location>
</feature>
<dbReference type="Pfam" id="PF12501">
    <property type="entry name" value="DUF3708"/>
    <property type="match status" value="1"/>
</dbReference>
<feature type="domain" description="ABC transmembrane type-1" evidence="7">
    <location>
        <begin position="194"/>
        <end position="410"/>
    </location>
</feature>
<feature type="transmembrane region" description="Helical" evidence="5">
    <location>
        <begin position="193"/>
        <end position="213"/>
    </location>
</feature>
<dbReference type="PANTHER" id="PTHR42727">
    <property type="entry name" value="PHOSPHATE TRANSPORT SYSTEM PERMEASE PROTEIN"/>
    <property type="match status" value="1"/>
</dbReference>
<dbReference type="AlphaFoldDB" id="A0A512DPP3"/>
<evidence type="ECO:0000313" key="9">
    <source>
        <dbReference type="Proteomes" id="UP000321523"/>
    </source>
</evidence>
<comment type="function">
    <text evidence="6">Part of the binding-protein-dependent transport system for phosphate; probably responsible for the translocation of the substrate across the membrane.</text>
</comment>
<feature type="transmembrane region" description="Helical" evidence="5">
    <location>
        <begin position="89"/>
        <end position="109"/>
    </location>
</feature>
<evidence type="ECO:0000313" key="8">
    <source>
        <dbReference type="EMBL" id="GEO38453.1"/>
    </source>
</evidence>
<accession>A0A512DPP3</accession>
<evidence type="ECO:0000256" key="3">
    <source>
        <dbReference type="ARBA" id="ARBA00022989"/>
    </source>
</evidence>
<name>A0A512DPP3_9PROT</name>
<comment type="similarity">
    <text evidence="6">Belongs to the binding-protein-dependent transport system permease family. CysTW subfamily.</text>
</comment>
<feature type="transmembrane region" description="Helical" evidence="5">
    <location>
        <begin position="234"/>
        <end position="254"/>
    </location>
</feature>